<protein>
    <submittedName>
        <fullName evidence="1">Uncharacterized protein</fullName>
    </submittedName>
</protein>
<accession>A0A0E9WZL2</accession>
<reference evidence="1" key="2">
    <citation type="journal article" date="2015" name="Fish Shellfish Immunol.">
        <title>Early steps in the European eel (Anguilla anguilla)-Vibrio vulnificus interaction in the gills: Role of the RtxA13 toxin.</title>
        <authorList>
            <person name="Callol A."/>
            <person name="Pajuelo D."/>
            <person name="Ebbesson L."/>
            <person name="Teles M."/>
            <person name="MacKenzie S."/>
            <person name="Amaro C."/>
        </authorList>
    </citation>
    <scope>NUCLEOTIDE SEQUENCE</scope>
</reference>
<reference evidence="1" key="1">
    <citation type="submission" date="2014-11" db="EMBL/GenBank/DDBJ databases">
        <authorList>
            <person name="Amaro Gonzalez C."/>
        </authorList>
    </citation>
    <scope>NUCLEOTIDE SEQUENCE</scope>
</reference>
<organism evidence="1">
    <name type="scientific">Anguilla anguilla</name>
    <name type="common">European freshwater eel</name>
    <name type="synonym">Muraena anguilla</name>
    <dbReference type="NCBI Taxonomy" id="7936"/>
    <lineage>
        <taxon>Eukaryota</taxon>
        <taxon>Metazoa</taxon>
        <taxon>Chordata</taxon>
        <taxon>Craniata</taxon>
        <taxon>Vertebrata</taxon>
        <taxon>Euteleostomi</taxon>
        <taxon>Actinopterygii</taxon>
        <taxon>Neopterygii</taxon>
        <taxon>Teleostei</taxon>
        <taxon>Anguilliformes</taxon>
        <taxon>Anguillidae</taxon>
        <taxon>Anguilla</taxon>
    </lineage>
</organism>
<dbReference type="EMBL" id="GBXM01013507">
    <property type="protein sequence ID" value="JAH95070.1"/>
    <property type="molecule type" value="Transcribed_RNA"/>
</dbReference>
<name>A0A0E9WZL2_ANGAN</name>
<proteinExistence type="predicted"/>
<evidence type="ECO:0000313" key="1">
    <source>
        <dbReference type="EMBL" id="JAH95070.1"/>
    </source>
</evidence>
<sequence length="126" mass="14446">MFTPLDISILLSWRWTRKLPHPPIGRVWSVARQMSLSPSPLYMNIARRHVSTLCCRCQYLNAVNPWFTKIQTAFIEDGILKVFSKPFFEHTHTHLYTASLHTALVLLQEGTVLLHAPELCTDTTNG</sequence>
<dbReference type="AlphaFoldDB" id="A0A0E9WZL2"/>